<accession>A0A1F5REH3</accession>
<dbReference type="EMBL" id="MFFM01000029">
    <property type="protein sequence ID" value="OGF12857.1"/>
    <property type="molecule type" value="Genomic_DNA"/>
</dbReference>
<feature type="transmembrane region" description="Helical" evidence="10">
    <location>
        <begin position="135"/>
        <end position="153"/>
    </location>
</feature>
<dbReference type="InterPro" id="IPR045070">
    <property type="entry name" value="MATE_MepA-like"/>
</dbReference>
<feature type="transmembrane region" description="Helical" evidence="10">
    <location>
        <begin position="316"/>
        <end position="342"/>
    </location>
</feature>
<dbReference type="PANTHER" id="PTHR43823:SF3">
    <property type="entry name" value="MULTIDRUG EXPORT PROTEIN MEPA"/>
    <property type="match status" value="1"/>
</dbReference>
<evidence type="ECO:0000256" key="3">
    <source>
        <dbReference type="ARBA" id="ARBA00022106"/>
    </source>
</evidence>
<evidence type="ECO:0000256" key="5">
    <source>
        <dbReference type="ARBA" id="ARBA00022475"/>
    </source>
</evidence>
<dbReference type="GO" id="GO:0046677">
    <property type="term" value="P:response to antibiotic"/>
    <property type="evidence" value="ECO:0007669"/>
    <property type="project" value="UniProtKB-KW"/>
</dbReference>
<dbReference type="PIRSF" id="PIRSF006603">
    <property type="entry name" value="DinF"/>
    <property type="match status" value="1"/>
</dbReference>
<feature type="transmembrane region" description="Helical" evidence="10">
    <location>
        <begin position="418"/>
        <end position="437"/>
    </location>
</feature>
<evidence type="ECO:0000256" key="8">
    <source>
        <dbReference type="ARBA" id="ARBA00023136"/>
    </source>
</evidence>
<dbReference type="InterPro" id="IPR002528">
    <property type="entry name" value="MATE_fam"/>
</dbReference>
<dbReference type="PANTHER" id="PTHR43823">
    <property type="entry name" value="SPORULATION PROTEIN YKVU"/>
    <property type="match status" value="1"/>
</dbReference>
<keyword evidence="7 10" id="KW-1133">Transmembrane helix</keyword>
<evidence type="ECO:0000313" key="11">
    <source>
        <dbReference type="EMBL" id="OGF12857.1"/>
    </source>
</evidence>
<feature type="transmembrane region" description="Helical" evidence="10">
    <location>
        <begin position="194"/>
        <end position="214"/>
    </location>
</feature>
<proteinExistence type="inferred from homology"/>
<feature type="transmembrane region" description="Helical" evidence="10">
    <location>
        <begin position="394"/>
        <end position="412"/>
    </location>
</feature>
<evidence type="ECO:0000256" key="1">
    <source>
        <dbReference type="ARBA" id="ARBA00004651"/>
    </source>
</evidence>
<feature type="transmembrane region" description="Helical" evidence="10">
    <location>
        <begin position="16"/>
        <end position="36"/>
    </location>
</feature>
<evidence type="ECO:0000256" key="4">
    <source>
        <dbReference type="ARBA" id="ARBA00022448"/>
    </source>
</evidence>
<dbReference type="CDD" id="cd13143">
    <property type="entry name" value="MATE_MepA_like"/>
    <property type="match status" value="1"/>
</dbReference>
<dbReference type="AlphaFoldDB" id="A0A1F5REH3"/>
<keyword evidence="8 10" id="KW-0472">Membrane</keyword>
<protein>
    <recommendedName>
        <fullName evidence="3">Multidrug export protein MepA</fullName>
    </recommendedName>
</protein>
<feature type="transmembrane region" description="Helical" evidence="10">
    <location>
        <begin position="165"/>
        <end position="188"/>
    </location>
</feature>
<feature type="transmembrane region" description="Helical" evidence="10">
    <location>
        <begin position="362"/>
        <end position="382"/>
    </location>
</feature>
<evidence type="ECO:0000256" key="9">
    <source>
        <dbReference type="ARBA" id="ARBA00023251"/>
    </source>
</evidence>
<dbReference type="GO" id="GO:0005886">
    <property type="term" value="C:plasma membrane"/>
    <property type="evidence" value="ECO:0007669"/>
    <property type="project" value="UniProtKB-SubCell"/>
</dbReference>
<dbReference type="NCBIfam" id="TIGR00797">
    <property type="entry name" value="matE"/>
    <property type="match status" value="1"/>
</dbReference>
<dbReference type="GO" id="GO:0015297">
    <property type="term" value="F:antiporter activity"/>
    <property type="evidence" value="ECO:0007669"/>
    <property type="project" value="InterPro"/>
</dbReference>
<comment type="similarity">
    <text evidence="2">Belongs to the multi antimicrobial extrusion (MATE) (TC 2.A.66.1) family. MepA subfamily.</text>
</comment>
<dbReference type="InterPro" id="IPR048279">
    <property type="entry name" value="MdtK-like"/>
</dbReference>
<dbReference type="InterPro" id="IPR051327">
    <property type="entry name" value="MATE_MepA_subfamily"/>
</dbReference>
<gene>
    <name evidence="11" type="ORF">A2024_01640</name>
</gene>
<dbReference type="GO" id="GO:0042910">
    <property type="term" value="F:xenobiotic transmembrane transporter activity"/>
    <property type="evidence" value="ECO:0007669"/>
    <property type="project" value="InterPro"/>
</dbReference>
<evidence type="ECO:0000256" key="6">
    <source>
        <dbReference type="ARBA" id="ARBA00022692"/>
    </source>
</evidence>
<comment type="caution">
    <text evidence="11">The sequence shown here is derived from an EMBL/GenBank/DDBJ whole genome shotgun (WGS) entry which is preliminary data.</text>
</comment>
<dbReference type="Pfam" id="PF01554">
    <property type="entry name" value="MatE"/>
    <property type="match status" value="2"/>
</dbReference>
<feature type="transmembrane region" description="Helical" evidence="10">
    <location>
        <begin position="271"/>
        <end position="295"/>
    </location>
</feature>
<feature type="transmembrane region" description="Helical" evidence="10">
    <location>
        <begin position="93"/>
        <end position="115"/>
    </location>
</feature>
<evidence type="ECO:0000256" key="2">
    <source>
        <dbReference type="ARBA" id="ARBA00008417"/>
    </source>
</evidence>
<feature type="transmembrane region" description="Helical" evidence="10">
    <location>
        <begin position="234"/>
        <end position="259"/>
    </location>
</feature>
<dbReference type="Proteomes" id="UP000177230">
    <property type="component" value="Unassembled WGS sequence"/>
</dbReference>
<organism evidence="11 12">
    <name type="scientific">Candidatus Edwardsbacteria bacterium GWF2_54_11</name>
    <dbReference type="NCBI Taxonomy" id="1817851"/>
    <lineage>
        <taxon>Bacteria</taxon>
        <taxon>Candidatus Edwardsiibacteriota</taxon>
    </lineage>
</organism>
<sequence length="449" mass="48121">MDRTQELGHTPVGKLLWKYFLPAIIGVLANTLYNIVDRIYIGRGVGALALSGLSVTFPIMIIAMAFGMLVGMGSASLVSIRLGQQNKPEAEKILGNAFTLLIVISFGITVLGLVFRDTILSLFGAGPDTLGYAKQYITIILWGNIFQGLGFGMNNMIRAEGHAKTAMYTMLIGAVANALLDPLFIFVFKMGVAGAAIATVISMAITSAWVLLHFTGNKSGLRLKTANLRLEKKIVLGIFSIGMAPFAMQLAGSVINALFNIQLIRYGGDLAVGAMGIINSVAMMVVFCVIAINMASQPIIGFNYGAKQYHRVKRTLKLALIAATGITVSGWLAVEIFPGAIISLFNTSDPGLLAIGVRGMRILLFMFPVVGFQVVGSNFFQAIGKARISMFLNLLRQVIVLIPMVLILPPLLKIDGVWLSGPLADLIAASITAVMILREVKKLNRKSGA</sequence>
<feature type="transmembrane region" description="Helical" evidence="10">
    <location>
        <begin position="48"/>
        <end position="72"/>
    </location>
</feature>
<reference evidence="11 12" key="1">
    <citation type="journal article" date="2016" name="Nat. Commun.">
        <title>Thousands of microbial genomes shed light on interconnected biogeochemical processes in an aquifer system.</title>
        <authorList>
            <person name="Anantharaman K."/>
            <person name="Brown C.T."/>
            <person name="Hug L.A."/>
            <person name="Sharon I."/>
            <person name="Castelle C.J."/>
            <person name="Probst A.J."/>
            <person name="Thomas B.C."/>
            <person name="Singh A."/>
            <person name="Wilkins M.J."/>
            <person name="Karaoz U."/>
            <person name="Brodie E.L."/>
            <person name="Williams K.H."/>
            <person name="Hubbard S.S."/>
            <person name="Banfield J.F."/>
        </authorList>
    </citation>
    <scope>NUCLEOTIDE SEQUENCE [LARGE SCALE GENOMIC DNA]</scope>
</reference>
<name>A0A1F5REH3_9BACT</name>
<keyword evidence="5" id="KW-1003">Cell membrane</keyword>
<evidence type="ECO:0000313" key="12">
    <source>
        <dbReference type="Proteomes" id="UP000177230"/>
    </source>
</evidence>
<evidence type="ECO:0000256" key="10">
    <source>
        <dbReference type="SAM" id="Phobius"/>
    </source>
</evidence>
<keyword evidence="6 10" id="KW-0812">Transmembrane</keyword>
<comment type="subcellular location">
    <subcellularLocation>
        <location evidence="1">Cell membrane</location>
        <topology evidence="1">Multi-pass membrane protein</topology>
    </subcellularLocation>
</comment>
<keyword evidence="9" id="KW-0046">Antibiotic resistance</keyword>
<evidence type="ECO:0000256" key="7">
    <source>
        <dbReference type="ARBA" id="ARBA00022989"/>
    </source>
</evidence>
<keyword evidence="4" id="KW-0813">Transport</keyword>